<dbReference type="PRINTS" id="PR00633">
    <property type="entry name" value="RCCNDNSATION"/>
</dbReference>
<evidence type="ECO:0000313" key="3">
    <source>
        <dbReference type="EnsemblMetazoa" id="AALFPA23_004280.P5141"/>
    </source>
</evidence>
<feature type="repeat" description="RCC1" evidence="1">
    <location>
        <begin position="248"/>
        <end position="323"/>
    </location>
</feature>
<keyword evidence="4" id="KW-1185">Reference proteome</keyword>
<dbReference type="GeneID" id="109428509"/>
<dbReference type="SUPFAM" id="SSF50985">
    <property type="entry name" value="RCC1/BLIP-II"/>
    <property type="match status" value="1"/>
</dbReference>
<dbReference type="EnsemblMetazoa" id="AALFPA23_004280.R5141">
    <property type="protein sequence ID" value="AALFPA23_004280.P5141"/>
    <property type="gene ID" value="AALFPA23_004280"/>
</dbReference>
<dbReference type="PANTHER" id="PTHR46207">
    <property type="entry name" value="PROTEIN RCC2"/>
    <property type="match status" value="1"/>
</dbReference>
<dbReference type="PROSITE" id="PS00626">
    <property type="entry name" value="RCC1_2"/>
    <property type="match status" value="2"/>
</dbReference>
<feature type="repeat" description="RCC1" evidence="1">
    <location>
        <begin position="324"/>
        <end position="377"/>
    </location>
</feature>
<dbReference type="Gene3D" id="2.130.10.30">
    <property type="entry name" value="Regulator of chromosome condensation 1/beta-lactamase-inhibitor protein II"/>
    <property type="match status" value="2"/>
</dbReference>
<feature type="repeat" description="RCC1" evidence="1">
    <location>
        <begin position="144"/>
        <end position="195"/>
    </location>
</feature>
<dbReference type="PANTHER" id="PTHR46207:SF1">
    <property type="entry name" value="PROTEIN RCC2"/>
    <property type="match status" value="1"/>
</dbReference>
<dbReference type="InterPro" id="IPR000408">
    <property type="entry name" value="Reg_chr_condens"/>
</dbReference>
<evidence type="ECO:0000256" key="2">
    <source>
        <dbReference type="SAM" id="MobiDB-lite"/>
    </source>
</evidence>
<accession>A0ABM1XZF1</accession>
<dbReference type="InterPro" id="IPR009091">
    <property type="entry name" value="RCC1/BLIP-II"/>
</dbReference>
<evidence type="ECO:0000313" key="4">
    <source>
        <dbReference type="Proteomes" id="UP000069940"/>
    </source>
</evidence>
<sequence length="494" mass="53491">MPPKRKAAVPKENVPPKRGKNQAKESPKPIDEKVNKLVEVPDPVEDGTAAPSKVDVPSPSVVSSAASATKLSDSLLESFDKHPPGKLLIAGMVAWELTGGNKTKAAATNARPNLLSFNRFTAETYRSAVSGCCSAHSVLITLDRKALAFGRNQHGQLGQSDLRIFEKPTPVNGLKNVNVVQAACGRNHTLFLTDQGIVYACGDNRNGQCGVGNTNSPIVKATRLKYTGPPIVKVACGAEFSMLLDVNGDLHSFGMPEYGQLGHNTDGKYFITANRLTFHYEMSPKRLETFVDKTSEGRIVPMENVKIVDFACGNNHTVAIDSKNRAFAWGFGGYGRLGHAVPQDEWVPRLNKYFDTQKRKVLRVFCGSTFSLATTDIGCLHLFGRNNVNGEASMYPRPVQDFTGWDITTIGAGYSSILISGEDSLVAWGASPTYGELGLGDAVKSSSKPKLVPGMEGMKIPHVSLGQSHSLLLVDVEHEATKQMYEELPEFIVD</sequence>
<feature type="compositionally biased region" description="Low complexity" evidence="2">
    <location>
        <begin position="49"/>
        <end position="60"/>
    </location>
</feature>
<reference evidence="4" key="1">
    <citation type="journal article" date="2015" name="Proc. Natl. Acad. Sci. U.S.A.">
        <title>Genome sequence of the Asian Tiger mosquito, Aedes albopictus, reveals insights into its biology, genetics, and evolution.</title>
        <authorList>
            <person name="Chen X.G."/>
            <person name="Jiang X."/>
            <person name="Gu J."/>
            <person name="Xu M."/>
            <person name="Wu Y."/>
            <person name="Deng Y."/>
            <person name="Zhang C."/>
            <person name="Bonizzoni M."/>
            <person name="Dermauw W."/>
            <person name="Vontas J."/>
            <person name="Armbruster P."/>
            <person name="Huang X."/>
            <person name="Yang Y."/>
            <person name="Zhang H."/>
            <person name="He W."/>
            <person name="Peng H."/>
            <person name="Liu Y."/>
            <person name="Wu K."/>
            <person name="Chen J."/>
            <person name="Lirakis M."/>
            <person name="Topalis P."/>
            <person name="Van Leeuwen T."/>
            <person name="Hall A.B."/>
            <person name="Jiang X."/>
            <person name="Thorpe C."/>
            <person name="Mueller R.L."/>
            <person name="Sun C."/>
            <person name="Waterhouse R.M."/>
            <person name="Yan G."/>
            <person name="Tu Z.J."/>
            <person name="Fang X."/>
            <person name="James A.A."/>
        </authorList>
    </citation>
    <scope>NUCLEOTIDE SEQUENCE [LARGE SCALE GENOMIC DNA]</scope>
    <source>
        <strain evidence="4">Foshan</strain>
    </source>
</reference>
<dbReference type="Proteomes" id="UP000069940">
    <property type="component" value="Unassembled WGS sequence"/>
</dbReference>
<name>A0ABM1XZF1_AEDAL</name>
<feature type="region of interest" description="Disordered" evidence="2">
    <location>
        <begin position="1"/>
        <end position="60"/>
    </location>
</feature>
<feature type="repeat" description="RCC1" evidence="1">
    <location>
        <begin position="196"/>
        <end position="247"/>
    </location>
</feature>
<dbReference type="Pfam" id="PF00415">
    <property type="entry name" value="RCC1"/>
    <property type="match status" value="5"/>
</dbReference>
<dbReference type="InterPro" id="IPR028641">
    <property type="entry name" value="RCC2"/>
</dbReference>
<proteinExistence type="predicted"/>
<dbReference type="PROSITE" id="PS50012">
    <property type="entry name" value="RCC1_3"/>
    <property type="match status" value="5"/>
</dbReference>
<evidence type="ECO:0000256" key="1">
    <source>
        <dbReference type="PROSITE-ProRule" id="PRU00235"/>
    </source>
</evidence>
<dbReference type="RefSeq" id="XP_029710786.2">
    <property type="nucleotide sequence ID" value="XM_029854926.2"/>
</dbReference>
<protein>
    <submittedName>
        <fullName evidence="3">Uncharacterized protein</fullName>
    </submittedName>
</protein>
<reference evidence="3" key="2">
    <citation type="submission" date="2025-05" db="UniProtKB">
        <authorList>
            <consortium name="EnsemblMetazoa"/>
        </authorList>
    </citation>
    <scope>IDENTIFICATION</scope>
    <source>
        <strain evidence="3">Foshan</strain>
    </source>
</reference>
<feature type="repeat" description="RCC1" evidence="1">
    <location>
        <begin position="423"/>
        <end position="476"/>
    </location>
</feature>
<feature type="compositionally biased region" description="Basic and acidic residues" evidence="2">
    <location>
        <begin position="22"/>
        <end position="36"/>
    </location>
</feature>
<organism evidence="3 4">
    <name type="scientific">Aedes albopictus</name>
    <name type="common">Asian tiger mosquito</name>
    <name type="synonym">Stegomyia albopicta</name>
    <dbReference type="NCBI Taxonomy" id="7160"/>
    <lineage>
        <taxon>Eukaryota</taxon>
        <taxon>Metazoa</taxon>
        <taxon>Ecdysozoa</taxon>
        <taxon>Arthropoda</taxon>
        <taxon>Hexapoda</taxon>
        <taxon>Insecta</taxon>
        <taxon>Pterygota</taxon>
        <taxon>Neoptera</taxon>
        <taxon>Endopterygota</taxon>
        <taxon>Diptera</taxon>
        <taxon>Nematocera</taxon>
        <taxon>Culicoidea</taxon>
        <taxon>Culicidae</taxon>
        <taxon>Culicinae</taxon>
        <taxon>Aedini</taxon>
        <taxon>Aedes</taxon>
        <taxon>Stegomyia</taxon>
    </lineage>
</organism>